<dbReference type="PANTHER" id="PTHR42188:SF1">
    <property type="entry name" value="23S RRNA-SPECIFIC ENDONUCLEASE VAPC20"/>
    <property type="match status" value="1"/>
</dbReference>
<dbReference type="Proteomes" id="UP000228996">
    <property type="component" value="Unassembled WGS sequence"/>
</dbReference>
<dbReference type="InterPro" id="IPR039018">
    <property type="entry name" value="VapC20-like"/>
</dbReference>
<dbReference type="GO" id="GO:0004521">
    <property type="term" value="F:RNA endonuclease activity"/>
    <property type="evidence" value="ECO:0007669"/>
    <property type="project" value="InterPro"/>
</dbReference>
<organism evidence="2 3">
    <name type="scientific">Candidatus Shapirobacteria bacterium CG08_land_8_20_14_0_20_39_18</name>
    <dbReference type="NCBI Taxonomy" id="1974883"/>
    <lineage>
        <taxon>Bacteria</taxon>
        <taxon>Candidatus Shapironibacteriota</taxon>
    </lineage>
</organism>
<dbReference type="InterPro" id="IPR002716">
    <property type="entry name" value="PIN_dom"/>
</dbReference>
<dbReference type="PANTHER" id="PTHR42188">
    <property type="entry name" value="23S RRNA-SPECIFIC ENDONUCLEASE VAPC20"/>
    <property type="match status" value="1"/>
</dbReference>
<evidence type="ECO:0000259" key="1">
    <source>
        <dbReference type="Pfam" id="PF01850"/>
    </source>
</evidence>
<dbReference type="EMBL" id="PEYO01000017">
    <property type="protein sequence ID" value="PIU03432.1"/>
    <property type="molecule type" value="Genomic_DNA"/>
</dbReference>
<comment type="caution">
    <text evidence="2">The sequence shown here is derived from an EMBL/GenBank/DDBJ whole genome shotgun (WGS) entry which is preliminary data.</text>
</comment>
<dbReference type="SUPFAM" id="SSF88723">
    <property type="entry name" value="PIN domain-like"/>
    <property type="match status" value="1"/>
</dbReference>
<gene>
    <name evidence="2" type="ORF">COT44_03240</name>
</gene>
<accession>A0A2M6XCM9</accession>
<feature type="domain" description="PIN" evidence="1">
    <location>
        <begin position="5"/>
        <end position="130"/>
    </location>
</feature>
<sequence length="136" mass="15631">MTKIVLVDTDALFALNSQDDAHFPKALKISEKLNRQGFNFTISKFVLAETVTLLSYRISHQKAVDFLEKLMAGKFPVIKVTEEIENLAYQIFKNQSSKNVSLVDCLNMAILKKYRTETIFSFDKIYQKNGFKLIEV</sequence>
<dbReference type="Gene3D" id="3.40.50.1010">
    <property type="entry name" value="5'-nuclease"/>
    <property type="match status" value="1"/>
</dbReference>
<dbReference type="Pfam" id="PF01850">
    <property type="entry name" value="PIN"/>
    <property type="match status" value="1"/>
</dbReference>
<evidence type="ECO:0000313" key="2">
    <source>
        <dbReference type="EMBL" id="PIU03432.1"/>
    </source>
</evidence>
<proteinExistence type="predicted"/>
<dbReference type="GO" id="GO:0016075">
    <property type="term" value="P:rRNA catabolic process"/>
    <property type="evidence" value="ECO:0007669"/>
    <property type="project" value="TreeGrafter"/>
</dbReference>
<name>A0A2M6XCM9_9BACT</name>
<reference evidence="3" key="1">
    <citation type="submission" date="2017-09" db="EMBL/GenBank/DDBJ databases">
        <title>Depth-based differentiation of microbial function through sediment-hosted aquifers and enrichment of novel symbionts in the deep terrestrial subsurface.</title>
        <authorList>
            <person name="Probst A.J."/>
            <person name="Ladd B."/>
            <person name="Jarett J.K."/>
            <person name="Geller-Mcgrath D.E."/>
            <person name="Sieber C.M.K."/>
            <person name="Emerson J.B."/>
            <person name="Anantharaman K."/>
            <person name="Thomas B.C."/>
            <person name="Malmstrom R."/>
            <person name="Stieglmeier M."/>
            <person name="Klingl A."/>
            <person name="Woyke T."/>
            <person name="Ryan C.M."/>
            <person name="Banfield J.F."/>
        </authorList>
    </citation>
    <scope>NUCLEOTIDE SEQUENCE [LARGE SCALE GENOMIC DNA]</scope>
</reference>
<dbReference type="InterPro" id="IPR029060">
    <property type="entry name" value="PIN-like_dom_sf"/>
</dbReference>
<evidence type="ECO:0000313" key="3">
    <source>
        <dbReference type="Proteomes" id="UP000228996"/>
    </source>
</evidence>
<dbReference type="AlphaFoldDB" id="A0A2M6XCM9"/>
<protein>
    <recommendedName>
        <fullName evidence="1">PIN domain-containing protein</fullName>
    </recommendedName>
</protein>